<evidence type="ECO:0000256" key="1">
    <source>
        <dbReference type="SAM" id="Phobius"/>
    </source>
</evidence>
<reference evidence="2 3" key="1">
    <citation type="submission" date="2024-04" db="EMBL/GenBank/DDBJ databases">
        <title>Draft genome sequence of Sessilibacter corallicola NBRC 116591.</title>
        <authorList>
            <person name="Miyakawa T."/>
            <person name="Kusuya Y."/>
            <person name="Miura T."/>
        </authorList>
    </citation>
    <scope>NUCLEOTIDE SEQUENCE [LARGE SCALE GENOMIC DNA]</scope>
    <source>
        <strain evidence="2 3">KU-00831-HH</strain>
    </source>
</reference>
<feature type="transmembrane region" description="Helical" evidence="1">
    <location>
        <begin position="80"/>
        <end position="101"/>
    </location>
</feature>
<keyword evidence="1" id="KW-0812">Transmembrane</keyword>
<comment type="caution">
    <text evidence="2">The sequence shown here is derived from an EMBL/GenBank/DDBJ whole genome shotgun (WGS) entry which is preliminary data.</text>
</comment>
<evidence type="ECO:0000313" key="2">
    <source>
        <dbReference type="EMBL" id="GAA6168286.1"/>
    </source>
</evidence>
<dbReference type="PANTHER" id="PTHR31881">
    <property type="match status" value="1"/>
</dbReference>
<dbReference type="InterPro" id="IPR006747">
    <property type="entry name" value="DUF599"/>
</dbReference>
<keyword evidence="3" id="KW-1185">Reference proteome</keyword>
<protein>
    <submittedName>
        <fullName evidence="2">DUF599 domain-containing protein</fullName>
    </submittedName>
</protein>
<feature type="transmembrane region" description="Helical" evidence="1">
    <location>
        <begin position="193"/>
        <end position="221"/>
    </location>
</feature>
<proteinExistence type="predicted"/>
<evidence type="ECO:0000313" key="3">
    <source>
        <dbReference type="Proteomes" id="UP001465153"/>
    </source>
</evidence>
<keyword evidence="1" id="KW-1133">Transmembrane helix</keyword>
<accession>A0ABQ0A9J8</accession>
<keyword evidence="1" id="KW-0472">Membrane</keyword>
<name>A0ABQ0A9J8_9GAMM</name>
<feature type="transmembrane region" description="Helical" evidence="1">
    <location>
        <begin position="126"/>
        <end position="144"/>
    </location>
</feature>
<dbReference type="Proteomes" id="UP001465153">
    <property type="component" value="Unassembled WGS sequence"/>
</dbReference>
<feature type="transmembrane region" description="Helical" evidence="1">
    <location>
        <begin position="12"/>
        <end position="31"/>
    </location>
</feature>
<gene>
    <name evidence="2" type="ORF">NBRC116591_20970</name>
</gene>
<dbReference type="Pfam" id="PF04654">
    <property type="entry name" value="DUF599"/>
    <property type="match status" value="1"/>
</dbReference>
<dbReference type="PANTHER" id="PTHR31881:SF6">
    <property type="entry name" value="OS09G0494600 PROTEIN"/>
    <property type="match status" value="1"/>
</dbReference>
<organism evidence="2 3">
    <name type="scientific">Sessilibacter corallicola</name>
    <dbReference type="NCBI Taxonomy" id="2904075"/>
    <lineage>
        <taxon>Bacteria</taxon>
        <taxon>Pseudomonadati</taxon>
        <taxon>Pseudomonadota</taxon>
        <taxon>Gammaproteobacteria</taxon>
        <taxon>Cellvibrionales</taxon>
        <taxon>Cellvibrionaceae</taxon>
        <taxon>Sessilibacter</taxon>
    </lineage>
</organism>
<dbReference type="RefSeq" id="WP_233090652.1">
    <property type="nucleotide sequence ID" value="NZ_BAABWN010000006.1"/>
</dbReference>
<sequence>MELLEFEFDLTLVNWVNVGCITWFFGCWIGYARFARHMAKKSHCIASTMHSLRVNWMEELIHRDARVADASIIANLERNVAFMASTSILVLAGIFTMLASVDKVNLVLSNLHITTPSTSEEVQLKLLLLALIFVYAFFTFTWSLRQFGFCGVIIGATPLAPQVERKEFAVLVKHGAKVFDQASHSYNFGLRAFYFSMACLGWFIHPIVFVIAVAVVVWVLYQREFQSSTMKALLQVSQDIKQL</sequence>
<dbReference type="EMBL" id="BAABWN010000006">
    <property type="protein sequence ID" value="GAA6168286.1"/>
    <property type="molecule type" value="Genomic_DNA"/>
</dbReference>